<gene>
    <name evidence="1" type="ORF">HINF_LOCUS64415</name>
    <name evidence="2" type="ORF">HINF_LOCUS7516</name>
</gene>
<evidence type="ECO:0000313" key="1">
    <source>
        <dbReference type="EMBL" id="CAI9976770.1"/>
    </source>
</evidence>
<dbReference type="AlphaFoldDB" id="A0AA86RFI3"/>
<evidence type="ECO:0000313" key="2">
    <source>
        <dbReference type="EMBL" id="CAL5983210.1"/>
    </source>
</evidence>
<dbReference type="EMBL" id="CATOUU010001174">
    <property type="protein sequence ID" value="CAI9976770.1"/>
    <property type="molecule type" value="Genomic_DNA"/>
</dbReference>
<evidence type="ECO:0000313" key="3">
    <source>
        <dbReference type="Proteomes" id="UP001642409"/>
    </source>
</evidence>
<sequence length="281" mass="32736">MDKLEQLLHECKWQEVINFDSKHLNEQDYQHSLVKQLYHINTELNYQKAQYALVFYKSYAELQDKQIQQQLEYSLVSEHASSIVQPEYPLALLLLWCRQQINTSQLQKLYQIRSHLMKHIAKFDLYTDSYFKFYLIKTNELIYESLLALNMPREAFAQLQVLNQFQPLETQQQYFRLCSNLGYKTDPPVQSSNFELQRSINEAIVPLFEDEKVDLFREGVFGAEELLKGILADRKDKNSRVIISENIAVLQLMQGKVQQAAETAKSGEGGVAEKMKAAGLK</sequence>
<comment type="caution">
    <text evidence="1">The sequence shown here is derived from an EMBL/GenBank/DDBJ whole genome shotgun (WGS) entry which is preliminary data.</text>
</comment>
<reference evidence="1" key="1">
    <citation type="submission" date="2023-06" db="EMBL/GenBank/DDBJ databases">
        <authorList>
            <person name="Kurt Z."/>
        </authorList>
    </citation>
    <scope>NUCLEOTIDE SEQUENCE</scope>
</reference>
<dbReference type="Proteomes" id="UP001642409">
    <property type="component" value="Unassembled WGS sequence"/>
</dbReference>
<reference evidence="2 3" key="2">
    <citation type="submission" date="2024-07" db="EMBL/GenBank/DDBJ databases">
        <authorList>
            <person name="Akdeniz Z."/>
        </authorList>
    </citation>
    <scope>NUCLEOTIDE SEQUENCE [LARGE SCALE GENOMIC DNA]</scope>
</reference>
<proteinExistence type="predicted"/>
<protein>
    <submittedName>
        <fullName evidence="2">Hypothetical_protein</fullName>
    </submittedName>
</protein>
<dbReference type="EMBL" id="CAXDID020000015">
    <property type="protein sequence ID" value="CAL5983210.1"/>
    <property type="molecule type" value="Genomic_DNA"/>
</dbReference>
<organism evidence="1">
    <name type="scientific">Hexamita inflata</name>
    <dbReference type="NCBI Taxonomy" id="28002"/>
    <lineage>
        <taxon>Eukaryota</taxon>
        <taxon>Metamonada</taxon>
        <taxon>Diplomonadida</taxon>
        <taxon>Hexamitidae</taxon>
        <taxon>Hexamitinae</taxon>
        <taxon>Hexamita</taxon>
    </lineage>
</organism>
<name>A0AA86RFI3_9EUKA</name>
<keyword evidence="3" id="KW-1185">Reference proteome</keyword>
<accession>A0AA86RFI3</accession>